<keyword evidence="3" id="KW-1185">Reference proteome</keyword>
<reference evidence="2" key="1">
    <citation type="journal article" date="2020" name="Nat. Commun.">
        <title>Large-scale genome sequencing of mycorrhizal fungi provides insights into the early evolution of symbiotic traits.</title>
        <authorList>
            <person name="Miyauchi S."/>
            <person name="Kiss E."/>
            <person name="Kuo A."/>
            <person name="Drula E."/>
            <person name="Kohler A."/>
            <person name="Sanchez-Garcia M."/>
            <person name="Morin E."/>
            <person name="Andreopoulos B."/>
            <person name="Barry K.W."/>
            <person name="Bonito G."/>
            <person name="Buee M."/>
            <person name="Carver A."/>
            <person name="Chen C."/>
            <person name="Cichocki N."/>
            <person name="Clum A."/>
            <person name="Culley D."/>
            <person name="Crous P.W."/>
            <person name="Fauchery L."/>
            <person name="Girlanda M."/>
            <person name="Hayes R.D."/>
            <person name="Keri Z."/>
            <person name="LaButti K."/>
            <person name="Lipzen A."/>
            <person name="Lombard V."/>
            <person name="Magnuson J."/>
            <person name="Maillard F."/>
            <person name="Murat C."/>
            <person name="Nolan M."/>
            <person name="Ohm R.A."/>
            <person name="Pangilinan J."/>
            <person name="Pereira M.F."/>
            <person name="Perotto S."/>
            <person name="Peter M."/>
            <person name="Pfister S."/>
            <person name="Riley R."/>
            <person name="Sitrit Y."/>
            <person name="Stielow J.B."/>
            <person name="Szollosi G."/>
            <person name="Zifcakova L."/>
            <person name="Stursova M."/>
            <person name="Spatafora J.W."/>
            <person name="Tedersoo L."/>
            <person name="Vaario L.M."/>
            <person name="Yamada A."/>
            <person name="Yan M."/>
            <person name="Wang P."/>
            <person name="Xu J."/>
            <person name="Bruns T."/>
            <person name="Baldrian P."/>
            <person name="Vilgalys R."/>
            <person name="Dunand C."/>
            <person name="Henrissat B."/>
            <person name="Grigoriev I.V."/>
            <person name="Hibbett D."/>
            <person name="Nagy L.G."/>
            <person name="Martin F.M."/>
        </authorList>
    </citation>
    <scope>NUCLEOTIDE SEQUENCE</scope>
    <source>
        <strain evidence="2">UP504</strain>
    </source>
</reference>
<organism evidence="2 3">
    <name type="scientific">Hydnum rufescens UP504</name>
    <dbReference type="NCBI Taxonomy" id="1448309"/>
    <lineage>
        <taxon>Eukaryota</taxon>
        <taxon>Fungi</taxon>
        <taxon>Dikarya</taxon>
        <taxon>Basidiomycota</taxon>
        <taxon>Agaricomycotina</taxon>
        <taxon>Agaricomycetes</taxon>
        <taxon>Cantharellales</taxon>
        <taxon>Hydnaceae</taxon>
        <taxon>Hydnum</taxon>
    </lineage>
</organism>
<name>A0A9P6BD99_9AGAM</name>
<sequence>MSKSTYFALVGIETLSLQELLTCQAIQNGLSPTDWTNPLEPEPPPSSSSSPILNSDTTELTLVECVRTPLVGPYGTTHGLDSAPSPSFCITPEANICDSNVHEDVFRSSAAQASTPQGILMDTNLPGPSVFE</sequence>
<evidence type="ECO:0000313" key="2">
    <source>
        <dbReference type="EMBL" id="KAF9520666.1"/>
    </source>
</evidence>
<dbReference type="EMBL" id="MU128911">
    <property type="protein sequence ID" value="KAF9520666.1"/>
    <property type="molecule type" value="Genomic_DNA"/>
</dbReference>
<proteinExistence type="predicted"/>
<evidence type="ECO:0000256" key="1">
    <source>
        <dbReference type="SAM" id="MobiDB-lite"/>
    </source>
</evidence>
<comment type="caution">
    <text evidence="2">The sequence shown here is derived from an EMBL/GenBank/DDBJ whole genome shotgun (WGS) entry which is preliminary data.</text>
</comment>
<gene>
    <name evidence="2" type="ORF">BS47DRAFT_1387270</name>
</gene>
<protein>
    <submittedName>
        <fullName evidence="2">Uncharacterized protein</fullName>
    </submittedName>
</protein>
<evidence type="ECO:0000313" key="3">
    <source>
        <dbReference type="Proteomes" id="UP000886523"/>
    </source>
</evidence>
<feature type="region of interest" description="Disordered" evidence="1">
    <location>
        <begin position="31"/>
        <end position="54"/>
    </location>
</feature>
<accession>A0A9P6BD99</accession>
<dbReference type="AlphaFoldDB" id="A0A9P6BD99"/>
<feature type="region of interest" description="Disordered" evidence="1">
    <location>
        <begin position="111"/>
        <end position="132"/>
    </location>
</feature>
<dbReference type="Proteomes" id="UP000886523">
    <property type="component" value="Unassembled WGS sequence"/>
</dbReference>